<feature type="repeat" description="ANK" evidence="7">
    <location>
        <begin position="960"/>
        <end position="992"/>
    </location>
</feature>
<keyword evidence="3 9" id="KW-0812">Transmembrane</keyword>
<dbReference type="SUPFAM" id="SSF52540">
    <property type="entry name" value="P-loop containing nucleoside triphosphate hydrolases"/>
    <property type="match status" value="1"/>
</dbReference>
<dbReference type="Gene3D" id="3.40.50.300">
    <property type="entry name" value="P-loop containing nucleotide triphosphate hydrolases"/>
    <property type="match status" value="1"/>
</dbReference>
<dbReference type="InterPro" id="IPR036770">
    <property type="entry name" value="Ankyrin_rpt-contain_sf"/>
</dbReference>
<accession>A0A8J2N3C8</accession>
<dbReference type="Pfam" id="PF12796">
    <property type="entry name" value="Ank_2"/>
    <property type="match status" value="3"/>
</dbReference>
<gene>
    <name evidence="12" type="ORF">ALTATR162_LOCUS2803</name>
</gene>
<proteinExistence type="inferred from homology"/>
<dbReference type="Pfam" id="PF22939">
    <property type="entry name" value="WHD_GPIID"/>
    <property type="match status" value="1"/>
</dbReference>
<dbReference type="PANTHER" id="PTHR10926:SF0">
    <property type="entry name" value="CDC50, ISOFORM A"/>
    <property type="match status" value="1"/>
</dbReference>
<reference evidence="12" key="1">
    <citation type="submission" date="2021-05" db="EMBL/GenBank/DDBJ databases">
        <authorList>
            <person name="Stam R."/>
        </authorList>
    </citation>
    <scope>NUCLEOTIDE SEQUENCE</scope>
    <source>
        <strain evidence="12">CS162</strain>
    </source>
</reference>
<dbReference type="GeneID" id="67014289"/>
<dbReference type="InterPro" id="IPR005045">
    <property type="entry name" value="CDC50/LEM3_fam"/>
</dbReference>
<dbReference type="InterPro" id="IPR054471">
    <property type="entry name" value="GPIID_WHD"/>
</dbReference>
<dbReference type="PANTHER" id="PTHR10926">
    <property type="entry name" value="CELL CYCLE CONTROL PROTEIN 50"/>
    <property type="match status" value="1"/>
</dbReference>
<dbReference type="SMART" id="SM00248">
    <property type="entry name" value="ANK"/>
    <property type="match status" value="13"/>
</dbReference>
<comment type="subcellular location">
    <subcellularLocation>
        <location evidence="1">Membrane</location>
        <topology evidence="1">Multi-pass membrane protein</topology>
    </subcellularLocation>
</comment>
<dbReference type="OrthoDB" id="340608at2759"/>
<dbReference type="PROSITE" id="PS50297">
    <property type="entry name" value="ANK_REP_REGION"/>
    <property type="match status" value="5"/>
</dbReference>
<dbReference type="RefSeq" id="XP_043166344.1">
    <property type="nucleotide sequence ID" value="XM_043310409.1"/>
</dbReference>
<keyword evidence="5 9" id="KW-1133">Transmembrane helix</keyword>
<dbReference type="InterPro" id="IPR056884">
    <property type="entry name" value="NPHP3-like_N"/>
</dbReference>
<dbReference type="Pfam" id="PF13857">
    <property type="entry name" value="Ank_5"/>
    <property type="match status" value="1"/>
</dbReference>
<evidence type="ECO:0000256" key="6">
    <source>
        <dbReference type="ARBA" id="ARBA00023136"/>
    </source>
</evidence>
<feature type="transmembrane region" description="Helical" evidence="9">
    <location>
        <begin position="53"/>
        <end position="74"/>
    </location>
</feature>
<feature type="region of interest" description="Disordered" evidence="8">
    <location>
        <begin position="1"/>
        <end position="35"/>
    </location>
</feature>
<feature type="repeat" description="ANK" evidence="7">
    <location>
        <begin position="1328"/>
        <end position="1350"/>
    </location>
</feature>
<organism evidence="12 13">
    <name type="scientific">Alternaria atra</name>
    <dbReference type="NCBI Taxonomy" id="119953"/>
    <lineage>
        <taxon>Eukaryota</taxon>
        <taxon>Fungi</taxon>
        <taxon>Dikarya</taxon>
        <taxon>Ascomycota</taxon>
        <taxon>Pezizomycotina</taxon>
        <taxon>Dothideomycetes</taxon>
        <taxon>Pleosporomycetidae</taxon>
        <taxon>Pleosporales</taxon>
        <taxon>Pleosporineae</taxon>
        <taxon>Pleosporaceae</taxon>
        <taxon>Alternaria</taxon>
        <taxon>Alternaria sect. Ulocladioides</taxon>
    </lineage>
</organism>
<dbReference type="GO" id="GO:0005886">
    <property type="term" value="C:plasma membrane"/>
    <property type="evidence" value="ECO:0007669"/>
    <property type="project" value="TreeGrafter"/>
</dbReference>
<feature type="domain" description="GPI inositol-deacylase winged helix" evidence="10">
    <location>
        <begin position="733"/>
        <end position="823"/>
    </location>
</feature>
<dbReference type="SUPFAM" id="SSF48403">
    <property type="entry name" value="Ankyrin repeat"/>
    <property type="match status" value="2"/>
</dbReference>
<evidence type="ECO:0000256" key="7">
    <source>
        <dbReference type="PROSITE-ProRule" id="PRU00023"/>
    </source>
</evidence>
<evidence type="ECO:0000313" key="12">
    <source>
        <dbReference type="EMBL" id="CAG5152522.1"/>
    </source>
</evidence>
<protein>
    <submittedName>
        <fullName evidence="12">Uncharacterized protein</fullName>
    </submittedName>
</protein>
<feature type="domain" description="Nephrocystin 3-like N-terminal" evidence="11">
    <location>
        <begin position="455"/>
        <end position="617"/>
    </location>
</feature>
<evidence type="ECO:0000256" key="1">
    <source>
        <dbReference type="ARBA" id="ARBA00004141"/>
    </source>
</evidence>
<dbReference type="Pfam" id="PF24883">
    <property type="entry name" value="NPHP3_N"/>
    <property type="match status" value="1"/>
</dbReference>
<feature type="compositionally biased region" description="Low complexity" evidence="8">
    <location>
        <begin position="1540"/>
        <end position="1573"/>
    </location>
</feature>
<feature type="repeat" description="ANK" evidence="7">
    <location>
        <begin position="1295"/>
        <end position="1327"/>
    </location>
</feature>
<comment type="similarity">
    <text evidence="2">Belongs to the CDC50/LEM3 family.</text>
</comment>
<evidence type="ECO:0000256" key="3">
    <source>
        <dbReference type="ARBA" id="ARBA00022692"/>
    </source>
</evidence>
<evidence type="ECO:0000259" key="11">
    <source>
        <dbReference type="Pfam" id="PF24883"/>
    </source>
</evidence>
<sequence>MSRTEQVEPADSISSQDPSREEPKKTKSRRPPNTAFRQQRLKAWQPILTPKTVLPLFFIVGVIFAPIGGLLLYASAQVQEISIDYTNCNSTAPQVPVDFDPTADNPLKSIPSSRVSATFRSKEDPAAMWGWGRENYTFESGVVQETNVCILSFTIPEAIKPPILFYYRLTNFYQNHRRYVKSVDIDQLKGHARSASDLSSGDCSPLDNDPETGLPYYPCGLIANSMFNDTFSNLTLANPAGGSDAQGQNYTMTVEGTSWSHEGDLYGETDYKPEDVIPPPNWQEQYPNGRYNGSLPNLHTWEQFQVWMRTAGLPTFSKLYQRNDNDELSAGTYRLKIYDRYPVDKYSGTKSILISTRTVMGGKNPFLGIAYLVVGGICILLGAVFLATHLIKPRKLGDHTYLTWNNDQPSSATTTGRAGGAGSQEERLSKICSWLSAPDPSTNYYNAHKQRQAETGMWLLESEKFSNWENNVASRLWLYGIPGCGKTILSSTVIEHLQQLCDGNTHKVTVYFYFDFNDARKQDPELMLRSLLCQFLQRSIMISESVDALFSSCGNGQRQPSLRALLKVAPHVMQQFTHVYIVLDALDECKQRLELMNMLETMVGWQLDILHLFMTSRKERDIERSLESYVEEDDSICLQRDVVDEDILRYVRQRLRDDKVLAKWSNDVGIKQEIETALMRGARGMFRWVVCQIDALAKCRNLAMLRKSLASLPQTLDQTYDRILTAISEEDCVYAMRVLQWLTFSARPLTFEEVAEVVAIDVEREPAFDRDEVLIDPLDTLDICSSLVTIPMEKEEKVCLIPAKRIITLAHYSVQEYLVSDRIKQGPAKRYSMREVECHKAITKGSLGYLNQFQHPVAKELLNVSALARYSAEFWSSHLQKTGEEVEEMSRLALSLFSTENPAYPTWVELYDPESDWFESQSGNLEGIAAPLYYGALLGLNMIAKLLLNQGADVNAQGGKYGNALQAASAGGHEAVVKLLLNAGAEVNAPGGPFGNALQAASAGGYEQVVNMLLSAGAAVNIPGGYYDDALQAAYTGGHESTVRLLLARGANVGLDVRLKGAMHYVVNSACCSPSLANMLQHYGAPLDTIDIDNMTPLHYCVKFGHKDIAKQLIDAGVPIDIRVRRRAVWSRRAKEWYPSLVDTALPVSESVVTGMTPLHLAALIGEVTMTKFLLKYGADPNAISESGETPLHLALRIGVLEEGYGSAWKTKCGSTNLHRVLGFDKNDDGSTSESSRTREAVLDALLEHPSTSLTVVDYKGESLLHCFCYCEPESATLVQKLVSKGADPLYGNLSQQYPLHFASEAGNLLIVNFLLSMGAKVALADKHGLNALHYAAQSGNLETIKAILETEEAKTLRLIASRDNCGQNVLHHILKRSQGQIESVQWLLDHGANGSELDDSGISPLARFIKTPRMRIDVEILLLLLKTNRNASSIDHDRQTLGHLYATTWGLEIPILQVLSDYSIDLVKKDYNGRTLLHRAVMNGSLTETLLEFLINVIDIRASEEDIHGLTALQYAIKTTPMIPYSNIEGEIDSDSSDGSDSNDSSDMNDSSDSSDSNDSNDSNSNIGSDSNVSHRVRPGLDPWERTRNILLRYHANHPN</sequence>
<dbReference type="Proteomes" id="UP000676310">
    <property type="component" value="Unassembled WGS sequence"/>
</dbReference>
<dbReference type="GO" id="GO:0005794">
    <property type="term" value="C:Golgi apparatus"/>
    <property type="evidence" value="ECO:0007669"/>
    <property type="project" value="TreeGrafter"/>
</dbReference>
<keyword evidence="4" id="KW-0677">Repeat</keyword>
<evidence type="ECO:0000256" key="5">
    <source>
        <dbReference type="ARBA" id="ARBA00022989"/>
    </source>
</evidence>
<evidence type="ECO:0000259" key="10">
    <source>
        <dbReference type="Pfam" id="PF22939"/>
    </source>
</evidence>
<feature type="transmembrane region" description="Helical" evidence="9">
    <location>
        <begin position="366"/>
        <end position="391"/>
    </location>
</feature>
<dbReference type="InterPro" id="IPR027417">
    <property type="entry name" value="P-loop_NTPase"/>
</dbReference>
<keyword evidence="13" id="KW-1185">Reference proteome</keyword>
<dbReference type="Gene3D" id="1.25.40.20">
    <property type="entry name" value="Ankyrin repeat-containing domain"/>
    <property type="match status" value="2"/>
</dbReference>
<dbReference type="Pfam" id="PF03381">
    <property type="entry name" value="CDC50"/>
    <property type="match status" value="1"/>
</dbReference>
<dbReference type="PROSITE" id="PS50088">
    <property type="entry name" value="ANK_REPEAT"/>
    <property type="match status" value="5"/>
</dbReference>
<evidence type="ECO:0000256" key="9">
    <source>
        <dbReference type="SAM" id="Phobius"/>
    </source>
</evidence>
<evidence type="ECO:0000256" key="2">
    <source>
        <dbReference type="ARBA" id="ARBA00009457"/>
    </source>
</evidence>
<feature type="repeat" description="ANK" evidence="7">
    <location>
        <begin position="1154"/>
        <end position="1186"/>
    </location>
</feature>
<dbReference type="InterPro" id="IPR002110">
    <property type="entry name" value="Ankyrin_rpt"/>
</dbReference>
<dbReference type="GO" id="GO:0005783">
    <property type="term" value="C:endoplasmic reticulum"/>
    <property type="evidence" value="ECO:0007669"/>
    <property type="project" value="TreeGrafter"/>
</dbReference>
<feature type="region of interest" description="Disordered" evidence="8">
    <location>
        <begin position="1527"/>
        <end position="1582"/>
    </location>
</feature>
<dbReference type="EMBL" id="CAJRGZ010000016">
    <property type="protein sequence ID" value="CAG5152522.1"/>
    <property type="molecule type" value="Genomic_DNA"/>
</dbReference>
<name>A0A8J2N3C8_9PLEO</name>
<evidence type="ECO:0000256" key="4">
    <source>
        <dbReference type="ARBA" id="ARBA00022737"/>
    </source>
</evidence>
<keyword evidence="7" id="KW-0040">ANK repeat</keyword>
<evidence type="ECO:0000256" key="8">
    <source>
        <dbReference type="SAM" id="MobiDB-lite"/>
    </source>
</evidence>
<keyword evidence="6 9" id="KW-0472">Membrane</keyword>
<feature type="repeat" description="ANK" evidence="7">
    <location>
        <begin position="1093"/>
        <end position="1125"/>
    </location>
</feature>
<evidence type="ECO:0000313" key="13">
    <source>
        <dbReference type="Proteomes" id="UP000676310"/>
    </source>
</evidence>
<comment type="caution">
    <text evidence="12">The sequence shown here is derived from an EMBL/GenBank/DDBJ whole genome shotgun (WGS) entry which is preliminary data.</text>
</comment>